<comment type="cofactor">
    <cofactor evidence="1">
        <name>heme</name>
        <dbReference type="ChEBI" id="CHEBI:30413"/>
    </cofactor>
</comment>
<keyword evidence="3" id="KW-0349">Heme</keyword>
<dbReference type="InParanoid" id="A0A165NSF5"/>
<accession>A0A165NSF5</accession>
<dbReference type="STRING" id="1314781.A0A165NSF5"/>
<evidence type="ECO:0000256" key="2">
    <source>
        <dbReference type="ARBA" id="ARBA00010617"/>
    </source>
</evidence>
<dbReference type="PANTHER" id="PTHR46300">
    <property type="entry name" value="P450, PUTATIVE (EUROFUNG)-RELATED-RELATED"/>
    <property type="match status" value="1"/>
</dbReference>
<gene>
    <name evidence="8" type="ORF">EXIGLDRAFT_761164</name>
</gene>
<organism evidence="8 9">
    <name type="scientific">Exidia glandulosa HHB12029</name>
    <dbReference type="NCBI Taxonomy" id="1314781"/>
    <lineage>
        <taxon>Eukaryota</taxon>
        <taxon>Fungi</taxon>
        <taxon>Dikarya</taxon>
        <taxon>Basidiomycota</taxon>
        <taxon>Agaricomycotina</taxon>
        <taxon>Agaricomycetes</taxon>
        <taxon>Auriculariales</taxon>
        <taxon>Exidiaceae</taxon>
        <taxon>Exidia</taxon>
    </lineage>
</organism>
<dbReference type="GO" id="GO:0020037">
    <property type="term" value="F:heme binding"/>
    <property type="evidence" value="ECO:0007669"/>
    <property type="project" value="InterPro"/>
</dbReference>
<keyword evidence="4" id="KW-0479">Metal-binding</keyword>
<reference evidence="8 9" key="1">
    <citation type="journal article" date="2016" name="Mol. Biol. Evol.">
        <title>Comparative Genomics of Early-Diverging Mushroom-Forming Fungi Provides Insights into the Origins of Lignocellulose Decay Capabilities.</title>
        <authorList>
            <person name="Nagy L.G."/>
            <person name="Riley R."/>
            <person name="Tritt A."/>
            <person name="Adam C."/>
            <person name="Daum C."/>
            <person name="Floudas D."/>
            <person name="Sun H."/>
            <person name="Yadav J.S."/>
            <person name="Pangilinan J."/>
            <person name="Larsson K.H."/>
            <person name="Matsuura K."/>
            <person name="Barry K."/>
            <person name="Labutti K."/>
            <person name="Kuo R."/>
            <person name="Ohm R.A."/>
            <person name="Bhattacharya S.S."/>
            <person name="Shirouzu T."/>
            <person name="Yoshinaga Y."/>
            <person name="Martin F.M."/>
            <person name="Grigoriev I.V."/>
            <person name="Hibbett D.S."/>
        </authorList>
    </citation>
    <scope>NUCLEOTIDE SEQUENCE [LARGE SCALE GENOMIC DNA]</scope>
    <source>
        <strain evidence="8 9">HHB12029</strain>
    </source>
</reference>
<dbReference type="InterPro" id="IPR001128">
    <property type="entry name" value="Cyt_P450"/>
</dbReference>
<evidence type="ECO:0000256" key="7">
    <source>
        <dbReference type="ARBA" id="ARBA00023033"/>
    </source>
</evidence>
<evidence type="ECO:0000256" key="1">
    <source>
        <dbReference type="ARBA" id="ARBA00001971"/>
    </source>
</evidence>
<dbReference type="Gene3D" id="1.10.630.10">
    <property type="entry name" value="Cytochrome P450"/>
    <property type="match status" value="1"/>
</dbReference>
<evidence type="ECO:0000256" key="5">
    <source>
        <dbReference type="ARBA" id="ARBA00023002"/>
    </source>
</evidence>
<dbReference type="EMBL" id="KV425896">
    <property type="protein sequence ID" value="KZW01156.1"/>
    <property type="molecule type" value="Genomic_DNA"/>
</dbReference>
<dbReference type="SUPFAM" id="SSF48264">
    <property type="entry name" value="Cytochrome P450"/>
    <property type="match status" value="1"/>
</dbReference>
<evidence type="ECO:0000256" key="3">
    <source>
        <dbReference type="ARBA" id="ARBA00022617"/>
    </source>
</evidence>
<dbReference type="AlphaFoldDB" id="A0A165NSF5"/>
<name>A0A165NSF5_EXIGL</name>
<dbReference type="GO" id="GO:0004497">
    <property type="term" value="F:monooxygenase activity"/>
    <property type="evidence" value="ECO:0007669"/>
    <property type="project" value="UniProtKB-KW"/>
</dbReference>
<dbReference type="InterPro" id="IPR036396">
    <property type="entry name" value="Cyt_P450_sf"/>
</dbReference>
<comment type="similarity">
    <text evidence="2">Belongs to the cytochrome P450 family.</text>
</comment>
<proteinExistence type="inferred from homology"/>
<dbReference type="Pfam" id="PF00067">
    <property type="entry name" value="p450"/>
    <property type="match status" value="1"/>
</dbReference>
<dbReference type="InterPro" id="IPR050364">
    <property type="entry name" value="Cytochrome_P450_fung"/>
</dbReference>
<evidence type="ECO:0000313" key="9">
    <source>
        <dbReference type="Proteomes" id="UP000077266"/>
    </source>
</evidence>
<dbReference type="PANTHER" id="PTHR46300:SF7">
    <property type="entry name" value="P450, PUTATIVE (EUROFUNG)-RELATED"/>
    <property type="match status" value="1"/>
</dbReference>
<evidence type="ECO:0000313" key="8">
    <source>
        <dbReference type="EMBL" id="KZW01156.1"/>
    </source>
</evidence>
<keyword evidence="7" id="KW-0503">Monooxygenase</keyword>
<keyword evidence="9" id="KW-1185">Reference proteome</keyword>
<evidence type="ECO:0000256" key="6">
    <source>
        <dbReference type="ARBA" id="ARBA00023004"/>
    </source>
</evidence>
<dbReference type="GO" id="GO:0016705">
    <property type="term" value="F:oxidoreductase activity, acting on paired donors, with incorporation or reduction of molecular oxygen"/>
    <property type="evidence" value="ECO:0007669"/>
    <property type="project" value="InterPro"/>
</dbReference>
<keyword evidence="5" id="KW-0560">Oxidoreductase</keyword>
<dbReference type="Proteomes" id="UP000077266">
    <property type="component" value="Unassembled WGS sequence"/>
</dbReference>
<dbReference type="GO" id="GO:0005506">
    <property type="term" value="F:iron ion binding"/>
    <property type="evidence" value="ECO:0007669"/>
    <property type="project" value="InterPro"/>
</dbReference>
<dbReference type="OrthoDB" id="1055148at2759"/>
<keyword evidence="6" id="KW-0408">Iron</keyword>
<protein>
    <submittedName>
        <fullName evidence="8">Cytochrome P450</fullName>
    </submittedName>
</protein>
<sequence length="251" mass="28792">MDWKLTDVFAVAFICAVTISLLRQKSRRLPPGPWHVPLIGNIVQFPGEPLAKGFAQLAKEYGPIFRLQVFGKRIVFVSSPKIASDLLDKRMSIYSDRPDWPMADLIGLEHAVLFQRYDDRYRRYRKSLHQALNAKTIVDYYDLQEREALTYLIRLLDTPEQFIAHTEYISAAVVFEITYGFSLSKVTERYQTLSLQMAEIKPGYQAWSLGGGSLSMARLHTWMAPGAASKLVFDRDGRYHIEARRCSGYSM</sequence>
<evidence type="ECO:0000256" key="4">
    <source>
        <dbReference type="ARBA" id="ARBA00022723"/>
    </source>
</evidence>